<dbReference type="OrthoDB" id="565731at2759"/>
<dbReference type="GO" id="GO:0006285">
    <property type="term" value="P:base-excision repair, AP site formation"/>
    <property type="evidence" value="ECO:0007669"/>
    <property type="project" value="InterPro"/>
</dbReference>
<dbReference type="EMBL" id="JANBOI010000069">
    <property type="protein sequence ID" value="KAJ1734538.1"/>
    <property type="molecule type" value="Genomic_DNA"/>
</dbReference>
<proteinExistence type="predicted"/>
<dbReference type="SUPFAM" id="SSF52141">
    <property type="entry name" value="Uracil-DNA glycosylase-like"/>
    <property type="match status" value="1"/>
</dbReference>
<reference evidence="5" key="1">
    <citation type="submission" date="2022-07" db="EMBL/GenBank/DDBJ databases">
        <title>Phylogenomic reconstructions and comparative analyses of Kickxellomycotina fungi.</title>
        <authorList>
            <person name="Reynolds N.K."/>
            <person name="Stajich J.E."/>
            <person name="Barry K."/>
            <person name="Grigoriev I.V."/>
            <person name="Crous P."/>
            <person name="Smith M.E."/>
        </authorList>
    </citation>
    <scope>NUCLEOTIDE SEQUENCE</scope>
    <source>
        <strain evidence="5">BCRC 34381</strain>
    </source>
</reference>
<dbReference type="InterPro" id="IPR005122">
    <property type="entry name" value="Uracil-DNA_glycosylase-like"/>
</dbReference>
<evidence type="ECO:0000259" key="4">
    <source>
        <dbReference type="Pfam" id="PF03167"/>
    </source>
</evidence>
<name>A0A9W8D132_9FUNG</name>
<accession>A0A9W8D132</accession>
<protein>
    <submittedName>
        <fullName evidence="5">Uracil DNA N-glycosylase Thp1</fullName>
        <ecNumber evidence="5">3.2.2.29</ecNumber>
    </submittedName>
</protein>
<evidence type="ECO:0000313" key="6">
    <source>
        <dbReference type="Proteomes" id="UP001143981"/>
    </source>
</evidence>
<dbReference type="GO" id="GO:0141016">
    <property type="term" value="F:G/T mismatch-specific thymine-DNA glycosylase activity"/>
    <property type="evidence" value="ECO:0007669"/>
    <property type="project" value="UniProtKB-EC"/>
</dbReference>
<sequence length="252" mass="27817">MPKSVAGLARAHTARVRKPARPSPEAIGRLPPIPEVLRPGLDILFVGINPGVMSGVKQLHFGNPQNYFWRGLFESGLVPRQILPEEGHLLWEEWNMSIVNLVQRTTPSASDLSWQEMRDAVPELYRKIRENPPRIVCFVGKGIYEAFVGRRGVALGLQHDVLGLAGAPDTPMELRPPDDPAAPLPPGRAYLFAMPSTSGRAAAYRAAEKLAYFRQLKHVRDCVGAHAAVDHDRLAALGPQTTSRYFARDAHD</sequence>
<evidence type="ECO:0000313" key="5">
    <source>
        <dbReference type="EMBL" id="KAJ1734538.1"/>
    </source>
</evidence>
<gene>
    <name evidence="5" type="primary">thp1</name>
    <name evidence="5" type="ORF">LPJ61_001024</name>
</gene>
<dbReference type="CDD" id="cd10028">
    <property type="entry name" value="UDG-F2_TDG_MUG"/>
    <property type="match status" value="1"/>
</dbReference>
<dbReference type="InterPro" id="IPR036895">
    <property type="entry name" value="Uracil-DNA_glycosylase-like_sf"/>
</dbReference>
<dbReference type="PANTHER" id="PTHR12159:SF9">
    <property type="entry name" value="G_T MISMATCH-SPECIFIC THYMINE DNA GLYCOSYLASE"/>
    <property type="match status" value="1"/>
</dbReference>
<evidence type="ECO:0000256" key="1">
    <source>
        <dbReference type="ARBA" id="ARBA00022763"/>
    </source>
</evidence>
<keyword evidence="3" id="KW-0234">DNA repair</keyword>
<dbReference type="PANTHER" id="PTHR12159">
    <property type="entry name" value="G/T AND G/U MISMATCH-SPECIFIC DNA GLYCOSYLASE"/>
    <property type="match status" value="1"/>
</dbReference>
<dbReference type="Gene3D" id="3.40.470.10">
    <property type="entry name" value="Uracil-DNA glycosylase-like domain"/>
    <property type="match status" value="1"/>
</dbReference>
<evidence type="ECO:0000256" key="3">
    <source>
        <dbReference type="ARBA" id="ARBA00023204"/>
    </source>
</evidence>
<keyword evidence="6" id="KW-1185">Reference proteome</keyword>
<keyword evidence="2 5" id="KW-0378">Hydrolase</keyword>
<dbReference type="Pfam" id="PF03167">
    <property type="entry name" value="UDG"/>
    <property type="match status" value="1"/>
</dbReference>
<comment type="caution">
    <text evidence="5">The sequence shown here is derived from an EMBL/GenBank/DDBJ whole genome shotgun (WGS) entry which is preliminary data.</text>
</comment>
<dbReference type="AlphaFoldDB" id="A0A9W8D132"/>
<dbReference type="GO" id="GO:0004844">
    <property type="term" value="F:uracil DNA N-glycosylase activity"/>
    <property type="evidence" value="ECO:0007669"/>
    <property type="project" value="TreeGrafter"/>
</dbReference>
<dbReference type="InterPro" id="IPR015637">
    <property type="entry name" value="MUG/TDG"/>
</dbReference>
<evidence type="ECO:0000256" key="2">
    <source>
        <dbReference type="ARBA" id="ARBA00022801"/>
    </source>
</evidence>
<organism evidence="5 6">
    <name type="scientific">Coemansia biformis</name>
    <dbReference type="NCBI Taxonomy" id="1286918"/>
    <lineage>
        <taxon>Eukaryota</taxon>
        <taxon>Fungi</taxon>
        <taxon>Fungi incertae sedis</taxon>
        <taxon>Zoopagomycota</taxon>
        <taxon>Kickxellomycotina</taxon>
        <taxon>Kickxellomycetes</taxon>
        <taxon>Kickxellales</taxon>
        <taxon>Kickxellaceae</taxon>
        <taxon>Coemansia</taxon>
    </lineage>
</organism>
<dbReference type="EC" id="3.2.2.29" evidence="5"/>
<keyword evidence="1" id="KW-0227">DNA damage</keyword>
<dbReference type="Proteomes" id="UP001143981">
    <property type="component" value="Unassembled WGS sequence"/>
</dbReference>
<keyword evidence="5" id="KW-0326">Glycosidase</keyword>
<feature type="domain" description="Uracil-DNA glycosylase-like" evidence="4">
    <location>
        <begin position="37"/>
        <end position="215"/>
    </location>
</feature>